<dbReference type="PANTHER" id="PTHR31139:SF4">
    <property type="entry name" value="ECTOPIC P GRANULES PROTEIN 5 HOMOLOG"/>
    <property type="match status" value="1"/>
</dbReference>
<dbReference type="PANTHER" id="PTHR31139">
    <property type="entry name" value="ECTOPIC P GRANULES PROTEIN 5 HOMOLOG"/>
    <property type="match status" value="1"/>
</dbReference>
<dbReference type="InterPro" id="IPR058750">
    <property type="entry name" value="TPR_Epg5"/>
</dbReference>
<keyword evidence="4" id="KW-0812">Transmembrane</keyword>
<feature type="transmembrane region" description="Helical" evidence="4">
    <location>
        <begin position="1522"/>
        <end position="1540"/>
    </location>
</feature>
<dbReference type="GO" id="GO:0097352">
    <property type="term" value="P:autophagosome maturation"/>
    <property type="evidence" value="ECO:0007669"/>
    <property type="project" value="TreeGrafter"/>
</dbReference>
<proteinExistence type="inferred from homology"/>
<feature type="compositionally biased region" description="Basic residues" evidence="3">
    <location>
        <begin position="1"/>
        <end position="13"/>
    </location>
</feature>
<evidence type="ECO:0000259" key="5">
    <source>
        <dbReference type="Pfam" id="PF26103"/>
    </source>
</evidence>
<dbReference type="GO" id="GO:0005737">
    <property type="term" value="C:cytoplasm"/>
    <property type="evidence" value="ECO:0007669"/>
    <property type="project" value="TreeGrafter"/>
</dbReference>
<protein>
    <submittedName>
        <fullName evidence="8">Ectopic P granules protein 5 homolog</fullName>
    </submittedName>
</protein>
<evidence type="ECO:0000313" key="8">
    <source>
        <dbReference type="WBParaSite" id="SMUV_0000267901-mRNA-1"/>
    </source>
</evidence>
<dbReference type="InterPro" id="IPR059030">
    <property type="entry name" value="TPR_Epg5_mid"/>
</dbReference>
<feature type="transmembrane region" description="Helical" evidence="4">
    <location>
        <begin position="1490"/>
        <end position="1516"/>
    </location>
</feature>
<organism evidence="7 8">
    <name type="scientific">Syphacia muris</name>
    <dbReference type="NCBI Taxonomy" id="451379"/>
    <lineage>
        <taxon>Eukaryota</taxon>
        <taxon>Metazoa</taxon>
        <taxon>Ecdysozoa</taxon>
        <taxon>Nematoda</taxon>
        <taxon>Chromadorea</taxon>
        <taxon>Rhabditida</taxon>
        <taxon>Spirurina</taxon>
        <taxon>Oxyuridomorpha</taxon>
        <taxon>Oxyuroidea</taxon>
        <taxon>Oxyuridae</taxon>
        <taxon>Syphacia</taxon>
    </lineage>
</organism>
<dbReference type="Pfam" id="PF26103">
    <property type="entry name" value="TPR_Epg5"/>
    <property type="match status" value="1"/>
</dbReference>
<feature type="compositionally biased region" description="Polar residues" evidence="3">
    <location>
        <begin position="18"/>
        <end position="40"/>
    </location>
</feature>
<evidence type="ECO:0000256" key="4">
    <source>
        <dbReference type="SAM" id="Phobius"/>
    </source>
</evidence>
<evidence type="ECO:0000259" key="6">
    <source>
        <dbReference type="Pfam" id="PF26573"/>
    </source>
</evidence>
<dbReference type="Pfam" id="PF26573">
    <property type="entry name" value="TPR_Epg5_2"/>
    <property type="match status" value="1"/>
</dbReference>
<keyword evidence="7" id="KW-1185">Reference proteome</keyword>
<dbReference type="InterPro" id="IPR051436">
    <property type="entry name" value="Autophagy-related_EPG5"/>
</dbReference>
<evidence type="ECO:0000313" key="7">
    <source>
        <dbReference type="Proteomes" id="UP000046393"/>
    </source>
</evidence>
<evidence type="ECO:0000256" key="2">
    <source>
        <dbReference type="ARBA" id="ARBA00023006"/>
    </source>
</evidence>
<accession>A0A0N5AEL5</accession>
<reference evidence="8" key="1">
    <citation type="submission" date="2017-02" db="UniProtKB">
        <authorList>
            <consortium name="WormBaseParasite"/>
        </authorList>
    </citation>
    <scope>IDENTIFICATION</scope>
</reference>
<keyword evidence="4" id="KW-1133">Transmembrane helix</keyword>
<evidence type="ECO:0000256" key="1">
    <source>
        <dbReference type="ARBA" id="ARBA00010948"/>
    </source>
</evidence>
<dbReference type="WBParaSite" id="SMUV_0000267901-mRNA-1">
    <property type="protein sequence ID" value="SMUV_0000267901-mRNA-1"/>
    <property type="gene ID" value="SMUV_0000267901"/>
</dbReference>
<feature type="domain" description="Epg5-like TPR" evidence="6">
    <location>
        <begin position="1094"/>
        <end position="1265"/>
    </location>
</feature>
<keyword evidence="4" id="KW-0472">Membrane</keyword>
<dbReference type="STRING" id="451379.A0A0N5AEL5"/>
<feature type="compositionally biased region" description="Basic and acidic residues" evidence="3">
    <location>
        <begin position="41"/>
        <end position="58"/>
    </location>
</feature>
<keyword evidence="2" id="KW-0072">Autophagy</keyword>
<comment type="similarity">
    <text evidence="1">Belongs to the EPG5 family.</text>
</comment>
<evidence type="ECO:0000256" key="3">
    <source>
        <dbReference type="SAM" id="MobiDB-lite"/>
    </source>
</evidence>
<dbReference type="Proteomes" id="UP000046393">
    <property type="component" value="Unplaced"/>
</dbReference>
<sequence length="2381" mass="271083">MEAVKKPRRKQKKARELSSPQSNRSPAVSSSFTHVSSNDQRFVKADSEKNFCSEEASTSKEALDSIHTELSKTFGEANLENPSTILSRSEDENERPFNLTNSNRLNNLFVLAVYREKLYPVINEYAMSKSTDTELPLNVVDSSLVTSDEIMDSDFSSHAQLVGHSKASITFSDELMSEDQLLYFYHNILYEKAEDFVDYFIESECNGNYELSNYLKRYKLACQELLESRTEVEKCETLIRECIPYIWKECRHSSEQTGECGDQRQAYAKLEYTTAELQPDKLNDLSELLKKDSKLQFDNVFCSDVQAKSLVLQIQWHIDDLKSAFMSEFNVGPNASSKLLCETDNNSIRLEIRRALSDLFYCLRYPQLPAAFVKSVTDWICELCAVLLKAGTCVDLQFILCHVLRLPRKNSDWTAALIQTYLKELNPSDQLVIDNFLALLSLLLSPIKRREEFLNGILSSEEEDHSWNIVSENLVEDDISLTAIDETDLISFLNQFSIETLFIKAVTYFGYVNRLNPLSEILSLTAFQLVLMKIFDNGLNTYGEDKFRELCKQIGYMLQKSVKLVSEFWKVRRDLLRDEDRSIAQREFDRIVLQAVYYIVSKKSLGLCQFLVDLPYETVSECCKNKCQLLLRKKNVVTPSQLYQIPFDVLLEELKSENLLDCLYSLSKDDSNYLIVALTSVISVSESHIHWFLTELFNICFIDECTRDDFYKVGAEAIAIVLDKQPAMLGRILSLIDRNIDALDQYALEILSAASLSRCVVTVNDVGSICGKWLINRTPEHPASRIARRVLSSLNWGFDCNKKLWLDVAVHSECAETLVKGHMVQCKHTNGLMAKSLHKVTKLVLKVPDYEFQFETFCWDILLKLKLPVQTTSTSPPTDLAAYYIYIMQYYLNSPDGFFSKGQYFWSELVASGCYRAASVIIAELLSKFPECIENALRSENFVEIFDRLLHSDQSAYAIQLISGSDNFPGPTIRFLESIIAHSLTKSYSLPLLNAWVKLLCSAKSVVWTGDSVVLYLLGFISEFCFLKSSEAFSYLTAILQQLHNLSFQQWKISNGKGLLGWLTNDRYLPTAITSSAMGVSPWATYTLLIAEERSFSTFYEAFYASLTKHPKDSVEQCQKKASTKSHVPLCVENLHFVRWLQFACIDSVGRHSCFPLICQNIASRLFYRRSVSNSVACFANQYFATECAKPLFEKLLKTVLPRLEVQVAKDTSSDVSLLYKAFGQWLNNVELREPQFTAFNKLLLGNLVQELICDGKSDWKKYINGQQPLSRLYEIVKIYTSVRHWGIVSLYSQSLGTANSNNPTLVDFFDSLKIMDHVVPFPHVPIHNNLPKKLLLSAENICNVDYCLSLFGKQLQNLGSITRKYVEAKDFVEACDGSYIKHFSNLYASQTISIPLVFTCNSFGNRCLKPLNTTMSLCVMQSQAKVETLLERNRQERIKALTNLTIQFLDSSAKICAHLEFITNALTTHSNKKESFLYGDRLKASGRALFYHLISTATAFDMIFIAAANTFAYILNNLGEVWLRVLLFLQFYLLVFIAYQASEQYRLMNVSLNCSHLIHLTAAYFTPECLPSQQLVEVYTALSQAIKVPATSSLALKLLSRLDIKNAGERLPAHLFSGLMPLAFENLISLNEDVSSVFYNLCFDHFMHALFYRFPTNFISGITLILSALLMHILFDIPACDSNSVPSSVFENLVRNLGADKIDDQTFKPIFVVGAEVACMACEAITNQLVKSHLELGTKLYIVWSKYLNEICILSEFFIYKSASASFDSKLSINRIKEELQNSFTRSTRLFGPLIEPSGPGNAPWNLKDFETAAFVVDRFTSVLRRLHLLYDLSLPPGSENTAALLCNYCGNHLCLADNRFAYESRLMSIPWNTFLPNLTHLAVIERVLKDSLLTCGPLFTQILVRLPWHLIIKNVYLQPADVISAFFGLLLSVVARSASCSNNYAKCPASLSKVFETLSCCDWSLLKINDLKATSMFIAEAFPPSCLCDQNEVFVSFFTMYRKISFYSTILSGSIAVAEEYERQAIYLRTQLILMNRSDSNLEWKTNYYMDQVVAVNAIVTARGDFSKLPCCLAAELTACWSFITDVEFGEALVNGLCYWLLKNSESQLVLLTMNTVINSLCVSQVITGLKVLEECIVSFFQRSLTSKWEVIVDWAIIPESCEQHLLSTPCPDKPTKLLLLTVNVYLLQRLKSCSSPEQETIILKKLFDYMTHIEPKNVDNEAAFIVLVDKLQNLVLRQYNYNLCSGSKYLTSYLEFLEKIYADENSSFFAKLLVKKHQFSNRLQLVAQILKLYVTQQTVSVDRPLREKENAPILNSRIQAYKDLGSVKHYASYKKMLSQIEPFFLQFRKYHIGHLNELFALMVRSLYVEKYATSMYQQ</sequence>
<feature type="region of interest" description="Disordered" evidence="3">
    <location>
        <begin position="1"/>
        <end position="58"/>
    </location>
</feature>
<name>A0A0N5AEL5_9BILA</name>
<feature type="domain" description="Epg5-like central TPR repeats" evidence="5">
    <location>
        <begin position="1541"/>
        <end position="1910"/>
    </location>
</feature>